<protein>
    <submittedName>
        <fullName evidence="2">S-layer homology domain-containing protein</fullName>
    </submittedName>
</protein>
<dbReference type="Pfam" id="PF00395">
    <property type="entry name" value="SLH"/>
    <property type="match status" value="1"/>
</dbReference>
<evidence type="ECO:0000313" key="2">
    <source>
        <dbReference type="EMBL" id="MFD1222799.1"/>
    </source>
</evidence>
<comment type="caution">
    <text evidence="2">The sequence shown here is derived from an EMBL/GenBank/DDBJ whole genome shotgun (WGS) entry which is preliminary data.</text>
</comment>
<keyword evidence="3" id="KW-1185">Reference proteome</keyword>
<reference evidence="3" key="1">
    <citation type="journal article" date="2019" name="Int. J. Syst. Evol. Microbiol.">
        <title>The Global Catalogue of Microorganisms (GCM) 10K type strain sequencing project: providing services to taxonomists for standard genome sequencing and annotation.</title>
        <authorList>
            <consortium name="The Broad Institute Genomics Platform"/>
            <consortium name="The Broad Institute Genome Sequencing Center for Infectious Disease"/>
            <person name="Wu L."/>
            <person name="Ma J."/>
        </authorList>
    </citation>
    <scope>NUCLEOTIDE SEQUENCE [LARGE SCALE GENOMIC DNA]</scope>
    <source>
        <strain evidence="3">CCUG 53270</strain>
    </source>
</reference>
<organism evidence="2 3">
    <name type="scientific">Paenibacillus vulneris</name>
    <dbReference type="NCBI Taxonomy" id="1133364"/>
    <lineage>
        <taxon>Bacteria</taxon>
        <taxon>Bacillati</taxon>
        <taxon>Bacillota</taxon>
        <taxon>Bacilli</taxon>
        <taxon>Bacillales</taxon>
        <taxon>Paenibacillaceae</taxon>
        <taxon>Paenibacillus</taxon>
    </lineage>
</organism>
<dbReference type="RefSeq" id="WP_345588612.1">
    <property type="nucleotide sequence ID" value="NZ_BAABJG010000015.1"/>
</dbReference>
<evidence type="ECO:0000259" key="1">
    <source>
        <dbReference type="PROSITE" id="PS51272"/>
    </source>
</evidence>
<dbReference type="InterPro" id="IPR001119">
    <property type="entry name" value="SLH_dom"/>
</dbReference>
<gene>
    <name evidence="2" type="ORF">ACFQ4B_22035</name>
</gene>
<sequence length="328" mass="37066">MKKYKVMLATALITSTITSFTGQSSYAQDIAFHDITTTFWGYSNIEWALNNHIIEGYPDGTFKPDQHVGEAEFLAMLIRAYQPAEFIPDPNASDWSIPYFTFPSKMGWEVTNPTSVGTSVPLSRGKAAQYLANASGEKLTIDQSIEYLLGIGIIEGKTAKTVEGYQGGDRVTRAEAVALIQRFKSKRDRLLPAGKKEEAGKETERDQLIMKQVHEIKEKLKVGLSQEEVQKLFKEEHEIAHDNGDLENGSDSYWKYSFFKEPGYLRKDIPDHVIDEEGLKNKKLGAYLFIGWKNNTLHMYSVSYVNPNDNKIYLLVMSPDGKMTDEPL</sequence>
<dbReference type="PROSITE" id="PS51272">
    <property type="entry name" value="SLH"/>
    <property type="match status" value="1"/>
</dbReference>
<accession>A0ABW3UTP1</accession>
<name>A0ABW3UTP1_9BACL</name>
<dbReference type="Proteomes" id="UP001597180">
    <property type="component" value="Unassembled WGS sequence"/>
</dbReference>
<feature type="domain" description="SLH" evidence="1">
    <location>
        <begin position="28"/>
        <end position="91"/>
    </location>
</feature>
<proteinExistence type="predicted"/>
<evidence type="ECO:0000313" key="3">
    <source>
        <dbReference type="Proteomes" id="UP001597180"/>
    </source>
</evidence>
<dbReference type="EMBL" id="JBHTLU010000031">
    <property type="protein sequence ID" value="MFD1222799.1"/>
    <property type="molecule type" value="Genomic_DNA"/>
</dbReference>